<dbReference type="GO" id="GO:0005524">
    <property type="term" value="F:ATP binding"/>
    <property type="evidence" value="ECO:0007669"/>
    <property type="project" value="UniProtKB-KW"/>
</dbReference>
<name>A0A428X1D8_AMYBA</name>
<keyword evidence="2" id="KW-1185">Reference proteome</keyword>
<dbReference type="InterPro" id="IPR036513">
    <property type="entry name" value="STAS_dom_sf"/>
</dbReference>
<dbReference type="InterPro" id="IPR036890">
    <property type="entry name" value="HATPase_C_sf"/>
</dbReference>
<dbReference type="SUPFAM" id="SSF52091">
    <property type="entry name" value="SpoIIaa-like"/>
    <property type="match status" value="1"/>
</dbReference>
<dbReference type="PANTHER" id="PTHR35526:SF3">
    <property type="entry name" value="ANTI-SIGMA-F FACTOR RSBW"/>
    <property type="match status" value="1"/>
</dbReference>
<sequence>MLARHNSVWLVPRRGALARASVVGVLDRTTYPRLRDRLLEFAADSEDGVLVDIERLELRDRALTRVFALVALRIGQWPAIPFALVTSRPEQRAALTAGAAGRHVPVYPDHDTAEAALTRPERRRDGRLLDRSARTSARARGFVRGTCAEWMVPELAEDAELVATELVENVLRHTDSAPRLRLELRRGMLTVEVADDSACPAVLREGLDLAETGLGLRMVTKIAKNWGCSRSGSGGKTVWAVLTRSPASS</sequence>
<dbReference type="RefSeq" id="WP_020646757.1">
    <property type="nucleotide sequence ID" value="NZ_QHHU01000004.1"/>
</dbReference>
<accession>A0A428X1D8</accession>
<proteinExistence type="predicted"/>
<dbReference type="InterPro" id="IPR050267">
    <property type="entry name" value="Anti-sigma-factor_SerPK"/>
</dbReference>
<dbReference type="PANTHER" id="PTHR35526">
    <property type="entry name" value="ANTI-SIGMA-F FACTOR RSBW-RELATED"/>
    <property type="match status" value="1"/>
</dbReference>
<keyword evidence="1" id="KW-0067">ATP-binding</keyword>
<keyword evidence="1" id="KW-0547">Nucleotide-binding</keyword>
<comment type="caution">
    <text evidence="1">The sequence shown here is derived from an EMBL/GenBank/DDBJ whole genome shotgun (WGS) entry which is preliminary data.</text>
</comment>
<protein>
    <submittedName>
        <fullName evidence="1">ATP-binding protein</fullName>
    </submittedName>
</protein>
<dbReference type="Gene3D" id="3.30.565.10">
    <property type="entry name" value="Histidine kinase-like ATPase, C-terminal domain"/>
    <property type="match status" value="1"/>
</dbReference>
<evidence type="ECO:0000313" key="2">
    <source>
        <dbReference type="Proteomes" id="UP000286716"/>
    </source>
</evidence>
<dbReference type="EMBL" id="QHHU01000004">
    <property type="protein sequence ID" value="RSM49017.1"/>
    <property type="molecule type" value="Genomic_DNA"/>
</dbReference>
<dbReference type="SUPFAM" id="SSF55874">
    <property type="entry name" value="ATPase domain of HSP90 chaperone/DNA topoisomerase II/histidine kinase"/>
    <property type="match status" value="1"/>
</dbReference>
<reference evidence="1 2" key="1">
    <citation type="submission" date="2018-05" db="EMBL/GenBank/DDBJ databases">
        <title>Evolution of GPA BGCs.</title>
        <authorList>
            <person name="Waglechner N."/>
            <person name="Wright G.D."/>
        </authorList>
    </citation>
    <scope>NUCLEOTIDE SEQUENCE [LARGE SCALE GENOMIC DNA]</scope>
    <source>
        <strain evidence="1 2">DSM 5908</strain>
    </source>
</reference>
<dbReference type="Gene3D" id="3.30.750.24">
    <property type="entry name" value="STAS domain"/>
    <property type="match status" value="1"/>
</dbReference>
<dbReference type="OrthoDB" id="4327509at2"/>
<dbReference type="Proteomes" id="UP000286716">
    <property type="component" value="Unassembled WGS sequence"/>
</dbReference>
<evidence type="ECO:0000313" key="1">
    <source>
        <dbReference type="EMBL" id="RSM49017.1"/>
    </source>
</evidence>
<dbReference type="CDD" id="cd16936">
    <property type="entry name" value="HATPase_RsbW-like"/>
    <property type="match status" value="1"/>
</dbReference>
<organism evidence="1 2">
    <name type="scientific">Amycolatopsis balhimycina DSM 5908</name>
    <dbReference type="NCBI Taxonomy" id="1081091"/>
    <lineage>
        <taxon>Bacteria</taxon>
        <taxon>Bacillati</taxon>
        <taxon>Actinomycetota</taxon>
        <taxon>Actinomycetes</taxon>
        <taxon>Pseudonocardiales</taxon>
        <taxon>Pseudonocardiaceae</taxon>
        <taxon>Amycolatopsis</taxon>
    </lineage>
</organism>
<gene>
    <name evidence="1" type="ORF">DMA12_04670</name>
</gene>
<dbReference type="AlphaFoldDB" id="A0A428X1D8"/>